<feature type="region of interest" description="Disordered" evidence="1">
    <location>
        <begin position="19"/>
        <end position="70"/>
    </location>
</feature>
<dbReference type="AlphaFoldDB" id="A0A154P898"/>
<reference evidence="2 3" key="1">
    <citation type="submission" date="2015-07" db="EMBL/GenBank/DDBJ databases">
        <title>The genome of Dufourea novaeangliae.</title>
        <authorList>
            <person name="Pan H."/>
            <person name="Kapheim K."/>
        </authorList>
    </citation>
    <scope>NUCLEOTIDE SEQUENCE [LARGE SCALE GENOMIC DNA]</scope>
    <source>
        <strain evidence="2">0120121106</strain>
        <tissue evidence="2">Whole body</tissue>
    </source>
</reference>
<name>A0A154P898_DUFNO</name>
<accession>A0A154P898</accession>
<gene>
    <name evidence="2" type="ORF">WN55_09136</name>
</gene>
<feature type="compositionally biased region" description="Basic and acidic residues" evidence="1">
    <location>
        <begin position="19"/>
        <end position="43"/>
    </location>
</feature>
<dbReference type="EMBL" id="KQ434839">
    <property type="protein sequence ID" value="KZC08073.1"/>
    <property type="molecule type" value="Genomic_DNA"/>
</dbReference>
<dbReference type="Proteomes" id="UP000076502">
    <property type="component" value="Unassembled WGS sequence"/>
</dbReference>
<evidence type="ECO:0000313" key="2">
    <source>
        <dbReference type="EMBL" id="KZC08073.1"/>
    </source>
</evidence>
<organism evidence="2 3">
    <name type="scientific">Dufourea novaeangliae</name>
    <name type="common">Sweat bee</name>
    <dbReference type="NCBI Taxonomy" id="178035"/>
    <lineage>
        <taxon>Eukaryota</taxon>
        <taxon>Metazoa</taxon>
        <taxon>Ecdysozoa</taxon>
        <taxon>Arthropoda</taxon>
        <taxon>Hexapoda</taxon>
        <taxon>Insecta</taxon>
        <taxon>Pterygota</taxon>
        <taxon>Neoptera</taxon>
        <taxon>Endopterygota</taxon>
        <taxon>Hymenoptera</taxon>
        <taxon>Apocrita</taxon>
        <taxon>Aculeata</taxon>
        <taxon>Apoidea</taxon>
        <taxon>Anthophila</taxon>
        <taxon>Halictidae</taxon>
        <taxon>Rophitinae</taxon>
        <taxon>Dufourea</taxon>
    </lineage>
</organism>
<evidence type="ECO:0000256" key="1">
    <source>
        <dbReference type="SAM" id="MobiDB-lite"/>
    </source>
</evidence>
<evidence type="ECO:0000313" key="3">
    <source>
        <dbReference type="Proteomes" id="UP000076502"/>
    </source>
</evidence>
<protein>
    <submittedName>
        <fullName evidence="2">Uncharacterized protein</fullName>
    </submittedName>
</protein>
<proteinExistence type="predicted"/>
<keyword evidence="3" id="KW-1185">Reference proteome</keyword>
<sequence>MTIKIEAGLEGVGRVCTDERRVGERQQSREEEQVDGNEKEKKNTVGKKGRVGGWRRPARERKKEISGEET</sequence>
<feature type="compositionally biased region" description="Basic and acidic residues" evidence="1">
    <location>
        <begin position="61"/>
        <end position="70"/>
    </location>
</feature>